<dbReference type="EMBL" id="BGZK01000298">
    <property type="protein sequence ID" value="GBP35045.1"/>
    <property type="molecule type" value="Genomic_DNA"/>
</dbReference>
<organism evidence="1 2">
    <name type="scientific">Eumeta variegata</name>
    <name type="common">Bagworm moth</name>
    <name type="synonym">Eumeta japonica</name>
    <dbReference type="NCBI Taxonomy" id="151549"/>
    <lineage>
        <taxon>Eukaryota</taxon>
        <taxon>Metazoa</taxon>
        <taxon>Ecdysozoa</taxon>
        <taxon>Arthropoda</taxon>
        <taxon>Hexapoda</taxon>
        <taxon>Insecta</taxon>
        <taxon>Pterygota</taxon>
        <taxon>Neoptera</taxon>
        <taxon>Endopterygota</taxon>
        <taxon>Lepidoptera</taxon>
        <taxon>Glossata</taxon>
        <taxon>Ditrysia</taxon>
        <taxon>Tineoidea</taxon>
        <taxon>Psychidae</taxon>
        <taxon>Oiketicinae</taxon>
        <taxon>Eumeta</taxon>
    </lineage>
</organism>
<proteinExistence type="predicted"/>
<evidence type="ECO:0000313" key="1">
    <source>
        <dbReference type="EMBL" id="GBP35045.1"/>
    </source>
</evidence>
<evidence type="ECO:0000313" key="2">
    <source>
        <dbReference type="Proteomes" id="UP000299102"/>
    </source>
</evidence>
<keyword evidence="2" id="KW-1185">Reference proteome</keyword>
<sequence>MVKRNQRNEYVTLRDDVRVKASMSRERLVHHVAGFDEVSGNPFLDIEKELEKLPASRLTASASLSY</sequence>
<accession>A0A4C1VBR2</accession>
<reference evidence="1 2" key="1">
    <citation type="journal article" date="2019" name="Commun. Biol.">
        <title>The bagworm genome reveals a unique fibroin gene that provides high tensile strength.</title>
        <authorList>
            <person name="Kono N."/>
            <person name="Nakamura H."/>
            <person name="Ohtoshi R."/>
            <person name="Tomita M."/>
            <person name="Numata K."/>
            <person name="Arakawa K."/>
        </authorList>
    </citation>
    <scope>NUCLEOTIDE SEQUENCE [LARGE SCALE GENOMIC DNA]</scope>
</reference>
<dbReference type="AlphaFoldDB" id="A0A4C1VBR2"/>
<gene>
    <name evidence="1" type="ORF">EVAR_75248_1</name>
</gene>
<dbReference type="Proteomes" id="UP000299102">
    <property type="component" value="Unassembled WGS sequence"/>
</dbReference>
<name>A0A4C1VBR2_EUMVA</name>
<comment type="caution">
    <text evidence="1">The sequence shown here is derived from an EMBL/GenBank/DDBJ whole genome shotgun (WGS) entry which is preliminary data.</text>
</comment>
<protein>
    <submittedName>
        <fullName evidence="1">Uncharacterized protein</fullName>
    </submittedName>
</protein>